<dbReference type="PROSITE" id="PS51712">
    <property type="entry name" value="G_ENGA"/>
    <property type="match status" value="2"/>
</dbReference>
<dbReference type="STRING" id="157687.HMPREF3180_00782"/>
<dbReference type="GO" id="GO:0005525">
    <property type="term" value="F:GTP binding"/>
    <property type="evidence" value="ECO:0007669"/>
    <property type="project" value="UniProtKB-UniRule"/>
</dbReference>
<dbReference type="NCBIfam" id="TIGR03594">
    <property type="entry name" value="GTPase_EngA"/>
    <property type="match status" value="1"/>
</dbReference>
<evidence type="ECO:0000256" key="2">
    <source>
        <dbReference type="ARBA" id="ARBA00020953"/>
    </source>
</evidence>
<keyword evidence="13" id="KW-1185">Reference proteome</keyword>
<dbReference type="AlphaFoldDB" id="A0A134AJX3"/>
<dbReference type="SUPFAM" id="SSF52540">
    <property type="entry name" value="P-loop containing nucleoside triphosphate hydrolases"/>
    <property type="match status" value="2"/>
</dbReference>
<evidence type="ECO:0000256" key="10">
    <source>
        <dbReference type="RuleBase" id="RU004481"/>
    </source>
</evidence>
<comment type="similarity">
    <text evidence="1 8 9 10">Belongs to the TRAFAC class TrmE-Era-EngA-EngB-Septin-like GTPase superfamily. EngA (Der) GTPase family.</text>
</comment>
<feature type="binding site" evidence="8">
    <location>
        <begin position="298"/>
        <end position="301"/>
    </location>
    <ligand>
        <name>GTP</name>
        <dbReference type="ChEBI" id="CHEBI:37565"/>
        <label>2</label>
    </ligand>
</feature>
<accession>A0A134AJX3</accession>
<evidence type="ECO:0000256" key="4">
    <source>
        <dbReference type="ARBA" id="ARBA00022737"/>
    </source>
</evidence>
<feature type="binding site" evidence="8">
    <location>
        <begin position="233"/>
        <end position="237"/>
    </location>
    <ligand>
        <name>GTP</name>
        <dbReference type="ChEBI" id="CHEBI:37565"/>
        <label>2</label>
    </ligand>
</feature>
<dbReference type="PANTHER" id="PTHR43834:SF6">
    <property type="entry name" value="GTPASE DER"/>
    <property type="match status" value="1"/>
</dbReference>
<dbReference type="FunFam" id="3.40.50.300:FF:000057">
    <property type="entry name" value="GTPase Der"/>
    <property type="match status" value="1"/>
</dbReference>
<dbReference type="Pfam" id="PF01926">
    <property type="entry name" value="MMR_HSR1"/>
    <property type="match status" value="2"/>
</dbReference>
<organism evidence="12 13">
    <name type="scientific">Leptotrichia wadei</name>
    <dbReference type="NCBI Taxonomy" id="157687"/>
    <lineage>
        <taxon>Bacteria</taxon>
        <taxon>Fusobacteriati</taxon>
        <taxon>Fusobacteriota</taxon>
        <taxon>Fusobacteriia</taxon>
        <taxon>Fusobacteriales</taxon>
        <taxon>Leptotrichiaceae</taxon>
        <taxon>Leptotrichia</taxon>
    </lineage>
</organism>
<dbReference type="InterPro" id="IPR027417">
    <property type="entry name" value="P-loop_NTPase"/>
</dbReference>
<evidence type="ECO:0000256" key="3">
    <source>
        <dbReference type="ARBA" id="ARBA00022517"/>
    </source>
</evidence>
<dbReference type="InterPro" id="IPR005225">
    <property type="entry name" value="Small_GTP-bd"/>
</dbReference>
<dbReference type="FunFam" id="3.40.50.300:FF:000040">
    <property type="entry name" value="GTPase Der"/>
    <property type="match status" value="1"/>
</dbReference>
<keyword evidence="6 8" id="KW-0342">GTP-binding</keyword>
<dbReference type="InterPro" id="IPR016484">
    <property type="entry name" value="GTPase_Der"/>
</dbReference>
<gene>
    <name evidence="8" type="primary">der</name>
    <name evidence="12" type="ORF">HMPREF3180_00782</name>
</gene>
<dbReference type="Pfam" id="PF14714">
    <property type="entry name" value="KH_dom-like"/>
    <property type="match status" value="1"/>
</dbReference>
<feature type="domain" description="EngA-type G" evidence="11">
    <location>
        <begin position="7"/>
        <end position="172"/>
    </location>
</feature>
<dbReference type="InterPro" id="IPR032859">
    <property type="entry name" value="KH_dom-like"/>
</dbReference>
<dbReference type="NCBIfam" id="TIGR00231">
    <property type="entry name" value="small_GTP"/>
    <property type="match status" value="2"/>
</dbReference>
<keyword evidence="5 8" id="KW-0547">Nucleotide-binding</keyword>
<comment type="caution">
    <text evidence="12">The sequence shown here is derived from an EMBL/GenBank/DDBJ whole genome shotgun (WGS) entry which is preliminary data.</text>
</comment>
<evidence type="ECO:0000256" key="7">
    <source>
        <dbReference type="ARBA" id="ARBA00032345"/>
    </source>
</evidence>
<dbReference type="GO" id="GO:0043022">
    <property type="term" value="F:ribosome binding"/>
    <property type="evidence" value="ECO:0007669"/>
    <property type="project" value="TreeGrafter"/>
</dbReference>
<dbReference type="InterPro" id="IPR031166">
    <property type="entry name" value="G_ENGA"/>
</dbReference>
<feature type="binding site" evidence="8">
    <location>
        <begin position="60"/>
        <end position="64"/>
    </location>
    <ligand>
        <name>GTP</name>
        <dbReference type="ChEBI" id="CHEBI:37565"/>
        <label>1</label>
    </ligand>
</feature>
<keyword evidence="4 10" id="KW-0677">Repeat</keyword>
<dbReference type="Gene3D" id="3.30.300.20">
    <property type="match status" value="1"/>
</dbReference>
<dbReference type="PRINTS" id="PR00326">
    <property type="entry name" value="GTP1OBG"/>
</dbReference>
<comment type="function">
    <text evidence="8 10">GTPase that plays an essential role in the late steps of ribosome biogenesis.</text>
</comment>
<sequence>MEENMKHTVAIVGRPNVGKSTLFNKLVGDRLSIVKDEPGVTRDRLYREMEWSGKEFILVDTGGLEPRTEDFMMGKIKQQAQVAIDEADVIIFLVDGKAGITGLDEDVATVLRKQDKKVVVAVNKIDNYMRDQENIFEFYGLGFEEVIGISGEHKTNLGDLLDAVIDKFEDKKIKQTEDGLSIAILGRPNAGKSSLVNKLLNEERSIVSDIAGTTRDTIDSSLKYDGETYTLIDTAGIRRKSKVEDDIEYYSVLRAMKSIKRADVCVLMLDATELLTDQDKRIAGMIYEERKPIIIAINKWDLIEKDNNSVKEFTELVKADLAFLDYAPIVTISALTGKRTLNILEQARFINEEYHKKITTGLLNQILSEIIAQNPVPTRKGRAVKINYATQVSQAPPKFVFFANNPELIHFSYQRYIENKLREYFGFEGCPIDIVFNKKSEKSFG</sequence>
<dbReference type="PANTHER" id="PTHR43834">
    <property type="entry name" value="GTPASE DER"/>
    <property type="match status" value="1"/>
</dbReference>
<keyword evidence="3 8" id="KW-0690">Ribosome biogenesis</keyword>
<dbReference type="PATRIC" id="fig|157687.3.peg.778"/>
<dbReference type="GO" id="GO:0042254">
    <property type="term" value="P:ribosome biogenesis"/>
    <property type="evidence" value="ECO:0007669"/>
    <property type="project" value="UniProtKB-KW"/>
</dbReference>
<dbReference type="FunFam" id="3.30.300.20:FF:000004">
    <property type="entry name" value="GTPase Der"/>
    <property type="match status" value="1"/>
</dbReference>
<feature type="binding site" evidence="8">
    <location>
        <begin position="123"/>
        <end position="126"/>
    </location>
    <ligand>
        <name>GTP</name>
        <dbReference type="ChEBI" id="CHEBI:37565"/>
        <label>1</label>
    </ligand>
</feature>
<protein>
    <recommendedName>
        <fullName evidence="2 8">GTPase Der</fullName>
    </recommendedName>
    <alternativeName>
        <fullName evidence="7 8">GTP-binding protein EngA</fullName>
    </alternativeName>
</protein>
<dbReference type="InterPro" id="IPR003593">
    <property type="entry name" value="AAA+_ATPase"/>
</dbReference>
<feature type="domain" description="EngA-type G" evidence="11">
    <location>
        <begin position="180"/>
        <end position="355"/>
    </location>
</feature>
<name>A0A134AJX3_9FUSO</name>
<dbReference type="Proteomes" id="UP000070483">
    <property type="component" value="Unassembled WGS sequence"/>
</dbReference>
<evidence type="ECO:0000256" key="5">
    <source>
        <dbReference type="ARBA" id="ARBA00022741"/>
    </source>
</evidence>
<dbReference type="CDD" id="cd01894">
    <property type="entry name" value="EngA1"/>
    <property type="match status" value="1"/>
</dbReference>
<evidence type="ECO:0000256" key="1">
    <source>
        <dbReference type="ARBA" id="ARBA00008279"/>
    </source>
</evidence>
<proteinExistence type="inferred from homology"/>
<dbReference type="PIRSF" id="PIRSF006485">
    <property type="entry name" value="GTP-binding_EngA"/>
    <property type="match status" value="1"/>
</dbReference>
<dbReference type="Gene3D" id="3.40.50.300">
    <property type="entry name" value="P-loop containing nucleotide triphosphate hydrolases"/>
    <property type="match status" value="2"/>
</dbReference>
<evidence type="ECO:0000313" key="12">
    <source>
        <dbReference type="EMBL" id="KXB68002.1"/>
    </source>
</evidence>
<evidence type="ECO:0000259" key="11">
    <source>
        <dbReference type="PROSITE" id="PS51712"/>
    </source>
</evidence>
<dbReference type="EMBL" id="LSDD01000055">
    <property type="protein sequence ID" value="KXB68002.1"/>
    <property type="molecule type" value="Genomic_DNA"/>
</dbReference>
<feature type="binding site" evidence="8">
    <location>
        <begin position="13"/>
        <end position="20"/>
    </location>
    <ligand>
        <name>GTP</name>
        <dbReference type="ChEBI" id="CHEBI:37565"/>
        <label>1</label>
    </ligand>
</feature>
<dbReference type="CDD" id="cd01895">
    <property type="entry name" value="EngA2"/>
    <property type="match status" value="1"/>
</dbReference>
<dbReference type="InterPro" id="IPR006073">
    <property type="entry name" value="GTP-bd"/>
</dbReference>
<evidence type="ECO:0000256" key="8">
    <source>
        <dbReference type="HAMAP-Rule" id="MF_00195"/>
    </source>
</evidence>
<dbReference type="SMART" id="SM00382">
    <property type="entry name" value="AAA"/>
    <property type="match status" value="2"/>
</dbReference>
<evidence type="ECO:0000313" key="13">
    <source>
        <dbReference type="Proteomes" id="UP000070483"/>
    </source>
</evidence>
<dbReference type="InterPro" id="IPR015946">
    <property type="entry name" value="KH_dom-like_a/b"/>
</dbReference>
<evidence type="ECO:0000256" key="6">
    <source>
        <dbReference type="ARBA" id="ARBA00023134"/>
    </source>
</evidence>
<reference evidence="13" key="1">
    <citation type="submission" date="2016-01" db="EMBL/GenBank/DDBJ databases">
        <authorList>
            <person name="Mitreva M."/>
            <person name="Pepin K.H."/>
            <person name="Mihindukulasuriya K.A."/>
            <person name="Fulton R."/>
            <person name="Fronick C."/>
            <person name="O'Laughlin M."/>
            <person name="Miner T."/>
            <person name="Herter B."/>
            <person name="Rosa B.A."/>
            <person name="Cordes M."/>
            <person name="Tomlinson C."/>
            <person name="Wollam A."/>
            <person name="Palsikar V.B."/>
            <person name="Mardis E.R."/>
            <person name="Wilson R.K."/>
        </authorList>
    </citation>
    <scope>NUCLEOTIDE SEQUENCE [LARGE SCALE GENOMIC DNA]</scope>
    <source>
        <strain evidence="13">KA00185</strain>
    </source>
</reference>
<evidence type="ECO:0000256" key="9">
    <source>
        <dbReference type="PROSITE-ProRule" id="PRU01049"/>
    </source>
</evidence>
<feature type="binding site" evidence="8">
    <location>
        <begin position="186"/>
        <end position="193"/>
    </location>
    <ligand>
        <name>GTP</name>
        <dbReference type="ChEBI" id="CHEBI:37565"/>
        <label>2</label>
    </ligand>
</feature>
<comment type="subunit">
    <text evidence="8">Associates with the 50S ribosomal subunit.</text>
</comment>
<dbReference type="HAMAP" id="MF_00195">
    <property type="entry name" value="GTPase_Der"/>
    <property type="match status" value="1"/>
</dbReference>